<evidence type="ECO:0008006" key="3">
    <source>
        <dbReference type="Google" id="ProtNLM"/>
    </source>
</evidence>
<protein>
    <recommendedName>
        <fullName evidence="3">STAS domain-containing protein</fullName>
    </recommendedName>
</protein>
<dbReference type="EMBL" id="VLLN01000011">
    <property type="protein sequence ID" value="TWJ19078.1"/>
    <property type="molecule type" value="Genomic_DNA"/>
</dbReference>
<dbReference type="Proteomes" id="UP000319449">
    <property type="component" value="Unassembled WGS sequence"/>
</dbReference>
<keyword evidence="2" id="KW-1185">Reference proteome</keyword>
<organism evidence="1 2">
    <name type="scientific">Geobacter argillaceus</name>
    <dbReference type="NCBI Taxonomy" id="345631"/>
    <lineage>
        <taxon>Bacteria</taxon>
        <taxon>Pseudomonadati</taxon>
        <taxon>Thermodesulfobacteriota</taxon>
        <taxon>Desulfuromonadia</taxon>
        <taxon>Geobacterales</taxon>
        <taxon>Geobacteraceae</taxon>
        <taxon>Geobacter</taxon>
    </lineage>
</organism>
<accession>A0A562VMH1</accession>
<sequence length="107" mass="11829">MSNMFNVVHRSFPGHDDFTFSGIIDAKADVLLGELPGKVSSSLVKCNFQNVGRINSMGIALLLRCFKQIRDERGAEIRIKALTPVNVMLFKMTGVFLLASQDEKDPA</sequence>
<proteinExistence type="predicted"/>
<dbReference type="OrthoDB" id="5396898at2"/>
<dbReference type="SUPFAM" id="SSF52091">
    <property type="entry name" value="SpoIIaa-like"/>
    <property type="match status" value="1"/>
</dbReference>
<evidence type="ECO:0000313" key="1">
    <source>
        <dbReference type="EMBL" id="TWJ19078.1"/>
    </source>
</evidence>
<evidence type="ECO:0000313" key="2">
    <source>
        <dbReference type="Proteomes" id="UP000319449"/>
    </source>
</evidence>
<dbReference type="Gene3D" id="3.30.750.24">
    <property type="entry name" value="STAS domain"/>
    <property type="match status" value="1"/>
</dbReference>
<dbReference type="AlphaFoldDB" id="A0A562VMH1"/>
<name>A0A562VMH1_9BACT</name>
<dbReference type="RefSeq" id="WP_145022114.1">
    <property type="nucleotide sequence ID" value="NZ_VLLN01000011.1"/>
</dbReference>
<gene>
    <name evidence="1" type="ORF">JN12_02024</name>
</gene>
<reference evidence="1 2" key="1">
    <citation type="submission" date="2019-07" db="EMBL/GenBank/DDBJ databases">
        <title>Genomic Encyclopedia of Archaeal and Bacterial Type Strains, Phase II (KMG-II): from individual species to whole genera.</title>
        <authorList>
            <person name="Goeker M."/>
        </authorList>
    </citation>
    <scope>NUCLEOTIDE SEQUENCE [LARGE SCALE GENOMIC DNA]</scope>
    <source>
        <strain evidence="1 2">ATCC BAA-1139</strain>
    </source>
</reference>
<comment type="caution">
    <text evidence="1">The sequence shown here is derived from an EMBL/GenBank/DDBJ whole genome shotgun (WGS) entry which is preliminary data.</text>
</comment>
<dbReference type="InterPro" id="IPR036513">
    <property type="entry name" value="STAS_dom_sf"/>
</dbReference>